<keyword evidence="1" id="KW-0812">Transmembrane</keyword>
<dbReference type="Gene3D" id="1.20.120.1760">
    <property type="match status" value="1"/>
</dbReference>
<evidence type="ECO:0000256" key="1">
    <source>
        <dbReference type="SAM" id="Phobius"/>
    </source>
</evidence>
<name>A0A3E2BL37_9BACT</name>
<dbReference type="EMBL" id="QUAH01000009">
    <property type="protein sequence ID" value="RFT15463.1"/>
    <property type="molecule type" value="Genomic_DNA"/>
</dbReference>
<dbReference type="Proteomes" id="UP000257323">
    <property type="component" value="Unassembled WGS sequence"/>
</dbReference>
<feature type="transmembrane region" description="Helical" evidence="1">
    <location>
        <begin position="156"/>
        <end position="172"/>
    </location>
</feature>
<sequence length="213" mass="23817">MVSYENKGFRLLPKKLIVFILEVFDRFSLFLVRLKLSPNLLSFLGLLAGLLVGLFFALGRWGWALVFLVICGMLDILDGKVATNSNRRTVFGAVFDSSLDRYSEFAIYLGLGFYFGPHWVLWVLALAFLGSTMVSYTKARAESLGVSCQLGIMQRAERMVLLIIGTLLALIIGHRDTVMIAVIIILAVVSNLTAIQRIAHVYRVEKKKATPRD</sequence>
<dbReference type="GO" id="GO:0008654">
    <property type="term" value="P:phospholipid biosynthetic process"/>
    <property type="evidence" value="ECO:0007669"/>
    <property type="project" value="InterPro"/>
</dbReference>
<dbReference type="AlphaFoldDB" id="A0A3E2BL37"/>
<protein>
    <submittedName>
        <fullName evidence="2">CDP-diacylglycerol--glycerol-3-phosphate 3-phosphatidyltransferase</fullName>
    </submittedName>
</protein>
<keyword evidence="1" id="KW-0472">Membrane</keyword>
<dbReference type="InterPro" id="IPR000462">
    <property type="entry name" value="CDP-OH_P_trans"/>
</dbReference>
<evidence type="ECO:0000313" key="3">
    <source>
        <dbReference type="Proteomes" id="UP000257323"/>
    </source>
</evidence>
<reference evidence="2 3" key="1">
    <citation type="submission" date="2018-08" db="EMBL/GenBank/DDBJ databases">
        <title>Genome analysis of the thermophilic bacterium of the candidate phylum Aminicenantes from deep subsurface aquifer revealed its physiology and ecological role.</title>
        <authorList>
            <person name="Kadnikov V.V."/>
            <person name="Mardanov A.V."/>
            <person name="Beletsky A.V."/>
            <person name="Karnachuk O.V."/>
            <person name="Ravin N.V."/>
        </authorList>
    </citation>
    <scope>NUCLEOTIDE SEQUENCE [LARGE SCALE GENOMIC DNA]</scope>
    <source>
        <strain evidence="2">BY38</strain>
    </source>
</reference>
<dbReference type="InterPro" id="IPR043130">
    <property type="entry name" value="CDP-OH_PTrfase_TM_dom"/>
</dbReference>
<keyword evidence="1" id="KW-1133">Transmembrane helix</keyword>
<keyword evidence="2" id="KW-0808">Transferase</keyword>
<proteinExistence type="predicted"/>
<dbReference type="GO" id="GO:0016780">
    <property type="term" value="F:phosphotransferase activity, for other substituted phosphate groups"/>
    <property type="evidence" value="ECO:0007669"/>
    <property type="project" value="InterPro"/>
</dbReference>
<evidence type="ECO:0000313" key="2">
    <source>
        <dbReference type="EMBL" id="RFT15463.1"/>
    </source>
</evidence>
<dbReference type="GO" id="GO:0016020">
    <property type="term" value="C:membrane"/>
    <property type="evidence" value="ECO:0007669"/>
    <property type="project" value="InterPro"/>
</dbReference>
<feature type="transmembrane region" description="Helical" evidence="1">
    <location>
        <begin position="178"/>
        <end position="199"/>
    </location>
</feature>
<feature type="transmembrane region" description="Helical" evidence="1">
    <location>
        <begin position="40"/>
        <end position="58"/>
    </location>
</feature>
<organism evidence="2 3">
    <name type="scientific">Candidatus Saccharicenans subterraneus</name>
    <dbReference type="NCBI Taxonomy" id="2508984"/>
    <lineage>
        <taxon>Bacteria</taxon>
        <taxon>Candidatus Aminicenantota</taxon>
        <taxon>Candidatus Aminicenantia</taxon>
        <taxon>Candidatus Aminicenantales</taxon>
        <taxon>Candidatus Saccharicenantaceae</taxon>
        <taxon>Candidatus Saccharicenans</taxon>
    </lineage>
</organism>
<dbReference type="Pfam" id="PF01066">
    <property type="entry name" value="CDP-OH_P_transf"/>
    <property type="match status" value="1"/>
</dbReference>
<accession>A0A3E2BL37</accession>
<comment type="caution">
    <text evidence="2">The sequence shown here is derived from an EMBL/GenBank/DDBJ whole genome shotgun (WGS) entry which is preliminary data.</text>
</comment>
<gene>
    <name evidence="2" type="ORF">OP8BY_0353</name>
</gene>